<feature type="compositionally biased region" description="Basic residues" evidence="1">
    <location>
        <begin position="833"/>
        <end position="848"/>
    </location>
</feature>
<feature type="compositionally biased region" description="Acidic residues" evidence="1">
    <location>
        <begin position="455"/>
        <end position="480"/>
    </location>
</feature>
<dbReference type="EMBL" id="KI925461">
    <property type="protein sequence ID" value="ETW79082.1"/>
    <property type="molecule type" value="Genomic_DNA"/>
</dbReference>
<proteinExistence type="predicted"/>
<feature type="compositionally biased region" description="Acidic residues" evidence="1">
    <location>
        <begin position="370"/>
        <end position="380"/>
    </location>
</feature>
<feature type="compositionally biased region" description="Low complexity" evidence="1">
    <location>
        <begin position="206"/>
        <end position="228"/>
    </location>
</feature>
<reference evidence="2 3" key="1">
    <citation type="journal article" date="2012" name="New Phytol.">
        <title>Insight into trade-off between wood decay and parasitism from the genome of a fungal forest pathogen.</title>
        <authorList>
            <person name="Olson A."/>
            <person name="Aerts A."/>
            <person name="Asiegbu F."/>
            <person name="Belbahri L."/>
            <person name="Bouzid O."/>
            <person name="Broberg A."/>
            <person name="Canback B."/>
            <person name="Coutinho P.M."/>
            <person name="Cullen D."/>
            <person name="Dalman K."/>
            <person name="Deflorio G."/>
            <person name="van Diepen L.T."/>
            <person name="Dunand C."/>
            <person name="Duplessis S."/>
            <person name="Durling M."/>
            <person name="Gonthier P."/>
            <person name="Grimwood J."/>
            <person name="Fossdal C.G."/>
            <person name="Hansson D."/>
            <person name="Henrissat B."/>
            <person name="Hietala A."/>
            <person name="Himmelstrand K."/>
            <person name="Hoffmeister D."/>
            <person name="Hogberg N."/>
            <person name="James T.Y."/>
            <person name="Karlsson M."/>
            <person name="Kohler A."/>
            <person name="Kues U."/>
            <person name="Lee Y.H."/>
            <person name="Lin Y.C."/>
            <person name="Lind M."/>
            <person name="Lindquist E."/>
            <person name="Lombard V."/>
            <person name="Lucas S."/>
            <person name="Lunden K."/>
            <person name="Morin E."/>
            <person name="Murat C."/>
            <person name="Park J."/>
            <person name="Raffaello T."/>
            <person name="Rouze P."/>
            <person name="Salamov A."/>
            <person name="Schmutz J."/>
            <person name="Solheim H."/>
            <person name="Stahlberg J."/>
            <person name="Velez H."/>
            <person name="de Vries R.P."/>
            <person name="Wiebenga A."/>
            <person name="Woodward S."/>
            <person name="Yakovlev I."/>
            <person name="Garbelotto M."/>
            <person name="Martin F."/>
            <person name="Grigoriev I.V."/>
            <person name="Stenlid J."/>
        </authorList>
    </citation>
    <scope>NUCLEOTIDE SEQUENCE [LARGE SCALE GENOMIC DNA]</scope>
    <source>
        <strain evidence="2 3">TC 32-1</strain>
    </source>
</reference>
<feature type="compositionally biased region" description="Low complexity" evidence="1">
    <location>
        <begin position="612"/>
        <end position="634"/>
    </location>
</feature>
<dbReference type="eggNOG" id="ENOG502SD1N">
    <property type="taxonomic scope" value="Eukaryota"/>
</dbReference>
<evidence type="ECO:0000313" key="2">
    <source>
        <dbReference type="EMBL" id="ETW79082.1"/>
    </source>
</evidence>
<accession>W4JZV8</accession>
<evidence type="ECO:0000256" key="1">
    <source>
        <dbReference type="SAM" id="MobiDB-lite"/>
    </source>
</evidence>
<keyword evidence="3" id="KW-1185">Reference proteome</keyword>
<dbReference type="InParanoid" id="W4JZV8"/>
<dbReference type="GeneID" id="20675650"/>
<feature type="compositionally biased region" description="Basic residues" evidence="1">
    <location>
        <begin position="856"/>
        <end position="873"/>
    </location>
</feature>
<feature type="compositionally biased region" description="Gly residues" evidence="1">
    <location>
        <begin position="813"/>
        <end position="825"/>
    </location>
</feature>
<feature type="region of interest" description="Disordered" evidence="1">
    <location>
        <begin position="90"/>
        <end position="342"/>
    </location>
</feature>
<dbReference type="Proteomes" id="UP000030671">
    <property type="component" value="Unassembled WGS sequence"/>
</dbReference>
<feature type="compositionally biased region" description="Acidic residues" evidence="1">
    <location>
        <begin position="286"/>
        <end position="328"/>
    </location>
</feature>
<feature type="compositionally biased region" description="Pro residues" evidence="1">
    <location>
        <begin position="121"/>
        <end position="130"/>
    </location>
</feature>
<feature type="compositionally biased region" description="Low complexity" evidence="1">
    <location>
        <begin position="45"/>
        <end position="77"/>
    </location>
</feature>
<dbReference type="HOGENOM" id="CLU_009140_0_0_1"/>
<protein>
    <submittedName>
        <fullName evidence="2">Uncharacterized protein</fullName>
    </submittedName>
</protein>
<feature type="region of interest" description="Disordered" evidence="1">
    <location>
        <begin position="496"/>
        <end position="527"/>
    </location>
</feature>
<feature type="region of interest" description="Disordered" evidence="1">
    <location>
        <begin position="436"/>
        <end position="481"/>
    </location>
</feature>
<sequence length="896" mass="95633">MSHPHAYTLGLASLQDDDDDICPVCEGECTCNSIISHPAPPPRPSIISSSSSSTTTTTTTSLPTTAPSALSSSFAPLKIKLTVPPNVLARARLASSSTKKPNAARHTDAPAQPPKRRGRPPKAPATPKPKPPPKKSKHKDTIGKPARRAAASDDEYYPAGTGPSPAIRKDAFPTPSLHQRGDPHEDANGADDAQSVQFPTFVSAESSSSDSSSSDGDSDSSDFSTDSSIQDEEESFIRDEEHHQSHGYDKARVKRELLGDGAPKRKERRTNWEIRPRKKSVGLSGDEMDVDSSDDETEDDDAEEEEEEDADEEDNEDDDAEVDGEDDAASITYAGIATGWSEDEESSFDAELFFAGLTDSDSGADGVEARDDDGDETVDEDDDDVLAFNAMALAAQTVFDVTEGWDGSMIFTNGLKDGQGLLDFDFEANAAQLLDAGTSDGDDEDTDVQMSDVDGTADGEDEEDGLEVDSDGETTDEELVDERGLPTARAMRLFRPPTTPCAIDPMSTMSPGPRPRSAAYLDHRDSPKPADILAGRVFMDVSEDDDADDDALPVSDVASLTLSPQLERGAPRPPMMGTFATDKSDTLRRAVVDGSRCPVPSPFPRHRRRNPSVSWSGRSMSGSRDRSLSLSSLSHVPQFTSSPSPFGHLPLSDDPTSHTSDLPLGAPIDLDDVLDASMLDSDPFDPQYLDSLPSSAFADGEASTAEDDGTRHLQNLSRWDRIPMGTFRRTREAGLAESGSELAAYGGIIRSSPFSGMLWQDKGAGAGSGSGSGSPAAKVKGARRRGKRRMDVVISPVILPVRDRDGDRTPTGTGNGSGNGNGQNGGYTPPPARPRKSTRKEKMLKKKSLMGAAAGGRRHQQQHYHHHGHHPNAKGRAAGSVQRAGFFGGSVPPLSL</sequence>
<dbReference type="STRING" id="747525.W4JZV8"/>
<feature type="region of interest" description="Disordered" evidence="1">
    <location>
        <begin position="593"/>
        <end position="664"/>
    </location>
</feature>
<organism evidence="2 3">
    <name type="scientific">Heterobasidion irregulare (strain TC 32-1)</name>
    <dbReference type="NCBI Taxonomy" id="747525"/>
    <lineage>
        <taxon>Eukaryota</taxon>
        <taxon>Fungi</taxon>
        <taxon>Dikarya</taxon>
        <taxon>Basidiomycota</taxon>
        <taxon>Agaricomycotina</taxon>
        <taxon>Agaricomycetes</taxon>
        <taxon>Russulales</taxon>
        <taxon>Bondarzewiaceae</taxon>
        <taxon>Heterobasidion</taxon>
        <taxon>Heterobasidion annosum species complex</taxon>
    </lineage>
</organism>
<name>W4JZV8_HETIT</name>
<evidence type="ECO:0000313" key="3">
    <source>
        <dbReference type="Proteomes" id="UP000030671"/>
    </source>
</evidence>
<dbReference type="KEGG" id="hir:HETIRDRAFT_445832"/>
<feature type="region of interest" description="Disordered" evidence="1">
    <location>
        <begin position="760"/>
        <end position="879"/>
    </location>
</feature>
<feature type="compositionally biased region" description="Polar residues" evidence="1">
    <location>
        <begin position="635"/>
        <end position="644"/>
    </location>
</feature>
<feature type="compositionally biased region" description="Basic and acidic residues" evidence="1">
    <location>
        <begin position="235"/>
        <end position="275"/>
    </location>
</feature>
<feature type="region of interest" description="Disordered" evidence="1">
    <location>
        <begin position="35"/>
        <end position="77"/>
    </location>
</feature>
<dbReference type="AlphaFoldDB" id="W4JZV8"/>
<feature type="compositionally biased region" description="Polar residues" evidence="1">
    <location>
        <begin position="194"/>
        <end position="205"/>
    </location>
</feature>
<feature type="region of interest" description="Disordered" evidence="1">
    <location>
        <begin position="357"/>
        <end position="380"/>
    </location>
</feature>
<dbReference type="OrthoDB" id="3259498at2759"/>
<gene>
    <name evidence="2" type="ORF">HETIRDRAFT_445832</name>
</gene>
<dbReference type="RefSeq" id="XP_009549351.1">
    <property type="nucleotide sequence ID" value="XM_009551056.1"/>
</dbReference>